<gene>
    <name evidence="2" type="ORF">AAEO58_12705</name>
</gene>
<comment type="caution">
    <text evidence="2">The sequence shown here is derived from an EMBL/GenBank/DDBJ whole genome shotgun (WGS) entry which is preliminary data.</text>
</comment>
<dbReference type="RefSeq" id="WP_341683776.1">
    <property type="nucleotide sequence ID" value="NZ_JBBYHT010000007.1"/>
</dbReference>
<dbReference type="Proteomes" id="UP001393056">
    <property type="component" value="Unassembled WGS sequence"/>
</dbReference>
<keyword evidence="3" id="KW-1185">Reference proteome</keyword>
<name>A0ABU9I9L6_9FLAO</name>
<protein>
    <recommendedName>
        <fullName evidence="4">Mce/MlaD domain-containing protein</fullName>
    </recommendedName>
</protein>
<evidence type="ECO:0000256" key="1">
    <source>
        <dbReference type="SAM" id="Phobius"/>
    </source>
</evidence>
<reference evidence="2 3" key="1">
    <citation type="submission" date="2024-04" db="EMBL/GenBank/DDBJ databases">
        <title>Flavobacterium sp. DGU41 16S ribosomal RNA gene Genome sequencing and assembly.</title>
        <authorList>
            <person name="Park S."/>
        </authorList>
    </citation>
    <scope>NUCLEOTIDE SEQUENCE [LARGE SCALE GENOMIC DNA]</scope>
    <source>
        <strain evidence="2 3">DGU41</strain>
    </source>
</reference>
<feature type="transmembrane region" description="Helical" evidence="1">
    <location>
        <begin position="7"/>
        <end position="24"/>
    </location>
</feature>
<keyword evidence="1" id="KW-0472">Membrane</keyword>
<evidence type="ECO:0000313" key="3">
    <source>
        <dbReference type="Proteomes" id="UP001393056"/>
    </source>
</evidence>
<proteinExistence type="predicted"/>
<sequence length="126" mass="14304">MKNNKKLAYIIIGICIVSVLYSVVKSYNNSIQLNNYGMQTIGRVIEIKGISKSKGYIYLYYIDGKTIKSESLIGLEENIRLGDFYKVNYLPNNPNIKKILSDKKITDTTLILKAGFSKEDIENTPK</sequence>
<accession>A0ABU9I9L6</accession>
<evidence type="ECO:0008006" key="4">
    <source>
        <dbReference type="Google" id="ProtNLM"/>
    </source>
</evidence>
<organism evidence="2 3">
    <name type="scientific">Flavobacterium helocola</name>
    <dbReference type="NCBI Taxonomy" id="3139139"/>
    <lineage>
        <taxon>Bacteria</taxon>
        <taxon>Pseudomonadati</taxon>
        <taxon>Bacteroidota</taxon>
        <taxon>Flavobacteriia</taxon>
        <taxon>Flavobacteriales</taxon>
        <taxon>Flavobacteriaceae</taxon>
        <taxon>Flavobacterium</taxon>
    </lineage>
</organism>
<keyword evidence="1" id="KW-0812">Transmembrane</keyword>
<dbReference type="EMBL" id="JBBYHT010000007">
    <property type="protein sequence ID" value="MEL1248906.1"/>
    <property type="molecule type" value="Genomic_DNA"/>
</dbReference>
<evidence type="ECO:0000313" key="2">
    <source>
        <dbReference type="EMBL" id="MEL1248906.1"/>
    </source>
</evidence>
<keyword evidence="1" id="KW-1133">Transmembrane helix</keyword>